<name>A0A378LWR7_9GAMM</name>
<evidence type="ECO:0000259" key="2">
    <source>
        <dbReference type="Pfam" id="PF22022"/>
    </source>
</evidence>
<accession>A0A378LWR7</accession>
<dbReference type="InterPro" id="IPR011010">
    <property type="entry name" value="DNA_brk_join_enz"/>
</dbReference>
<evidence type="ECO:0000313" key="3">
    <source>
        <dbReference type="EMBL" id="STY28481.1"/>
    </source>
</evidence>
<gene>
    <name evidence="3" type="ORF">NCTC11532_00656</name>
</gene>
<dbReference type="EMBL" id="UGPB01000001">
    <property type="protein sequence ID" value="STY28481.1"/>
    <property type="molecule type" value="Genomic_DNA"/>
</dbReference>
<sequence>MLKNTADKQIKQHIDADIIPLLSHMELEKIQPGDITKALDSIVNRGSPIHANKVLSTIKQAFNYAVSRG</sequence>
<dbReference type="SUPFAM" id="SSF56349">
    <property type="entry name" value="DNA breaking-rejoining enzymes"/>
    <property type="match status" value="1"/>
</dbReference>
<keyword evidence="4" id="KW-1185">Reference proteome</keyword>
<dbReference type="Proteomes" id="UP000255297">
    <property type="component" value="Unassembled WGS sequence"/>
</dbReference>
<reference evidence="3 4" key="1">
    <citation type="submission" date="2018-06" db="EMBL/GenBank/DDBJ databases">
        <authorList>
            <consortium name="Pathogen Informatics"/>
            <person name="Doyle S."/>
        </authorList>
    </citation>
    <scope>NUCLEOTIDE SEQUENCE [LARGE SCALE GENOMIC DNA]</scope>
    <source>
        <strain evidence="3 4">NCTC11532</strain>
    </source>
</reference>
<evidence type="ECO:0000313" key="4">
    <source>
        <dbReference type="Proteomes" id="UP000255297"/>
    </source>
</evidence>
<dbReference type="GO" id="GO:0003677">
    <property type="term" value="F:DNA binding"/>
    <property type="evidence" value="ECO:0007669"/>
    <property type="project" value="UniProtKB-KW"/>
</dbReference>
<dbReference type="AlphaFoldDB" id="A0A378LWR7"/>
<dbReference type="Gene3D" id="1.10.150.130">
    <property type="match status" value="1"/>
</dbReference>
<dbReference type="Pfam" id="PF22022">
    <property type="entry name" value="Phage_int_M"/>
    <property type="match status" value="1"/>
</dbReference>
<feature type="domain" description="Phage integrase central" evidence="2">
    <location>
        <begin position="6"/>
        <end position="69"/>
    </location>
</feature>
<organism evidence="3 4">
    <name type="scientific">Legionella wadsworthii</name>
    <dbReference type="NCBI Taxonomy" id="28088"/>
    <lineage>
        <taxon>Bacteria</taxon>
        <taxon>Pseudomonadati</taxon>
        <taxon>Pseudomonadota</taxon>
        <taxon>Gammaproteobacteria</taxon>
        <taxon>Legionellales</taxon>
        <taxon>Legionellaceae</taxon>
        <taxon>Legionella</taxon>
    </lineage>
</organism>
<protein>
    <submittedName>
        <fullName evidence="3">Integrase</fullName>
    </submittedName>
</protein>
<dbReference type="OrthoDB" id="9795573at2"/>
<keyword evidence="1" id="KW-0238">DNA-binding</keyword>
<proteinExistence type="predicted"/>
<dbReference type="InterPro" id="IPR010998">
    <property type="entry name" value="Integrase_recombinase_N"/>
</dbReference>
<dbReference type="InterPro" id="IPR053876">
    <property type="entry name" value="Phage_int_M"/>
</dbReference>
<evidence type="ECO:0000256" key="1">
    <source>
        <dbReference type="ARBA" id="ARBA00023125"/>
    </source>
</evidence>